<gene>
    <name evidence="2" type="ORF">PN36_18200</name>
    <name evidence="1" type="ORF">PN36_20510</name>
</gene>
<comment type="caution">
    <text evidence="1">The sequence shown here is derived from an EMBL/GenBank/DDBJ whole genome shotgun (WGS) entry which is preliminary data.</text>
</comment>
<keyword evidence="3" id="KW-1185">Reference proteome</keyword>
<name>A0A0A6P2G8_9GAMM</name>
<dbReference type="EMBL" id="JSZA02000089">
    <property type="protein sequence ID" value="KHD05070.1"/>
    <property type="molecule type" value="Genomic_DNA"/>
</dbReference>
<sequence length="415" mass="46029">MLKYKLAFISLLIVLIASCASIGGTKSPGETRLTSMISPSIENIPLSEDEAEKKLAAIFQSWESLDETVTIEPNKKGFTVNGQQFLDPDGKILKYAVNHSTGYVTYLLDTGLGEYVIKSSRVPLVEEPITIATGRISGKGILSIQTNNEKQLQGLDVILLSKGFLIVGRNSVYRYLPGKGFSNFGTPGEGFHIASYQNGDVSSTNYILLEKTKTWSDNSNDPLDNIQSLWDITIDLAATFGLTTKEDYMLVNLKTGKVHPFDISIFGKDDHTYSNCQRQNDHVRKCHNMHSFESLYTLNGLHPNYSHYFWRIKWFNTPSGVIAIAQENESHDITLANLITGQKVVAFNSFTGFNAGFNTVQDTSGKITLTVAQKAYLPASIPFLGPQMLNAEVSKEKIDDVAEYIALHSKMKNME</sequence>
<organism evidence="1 3">
    <name type="scientific">Candidatus Thiomargarita nelsonii</name>
    <dbReference type="NCBI Taxonomy" id="1003181"/>
    <lineage>
        <taxon>Bacteria</taxon>
        <taxon>Pseudomonadati</taxon>
        <taxon>Pseudomonadota</taxon>
        <taxon>Gammaproteobacteria</taxon>
        <taxon>Thiotrichales</taxon>
        <taxon>Thiotrichaceae</taxon>
        <taxon>Thiomargarita</taxon>
    </lineage>
</organism>
<dbReference type="PROSITE" id="PS51257">
    <property type="entry name" value="PROKAR_LIPOPROTEIN"/>
    <property type="match status" value="1"/>
</dbReference>
<proteinExistence type="predicted"/>
<accession>A0A0A6P2G8</accession>
<reference evidence="1 3" key="1">
    <citation type="journal article" date="2016" name="Front. Microbiol.">
        <title>Single-Cell (Meta-)Genomics of a Dimorphic Candidatus Thiomargarita nelsonii Reveals Genomic Plasticity.</title>
        <authorList>
            <person name="Flood B.E."/>
            <person name="Fliss P."/>
            <person name="Jones D.S."/>
            <person name="Dick G.J."/>
            <person name="Jain S."/>
            <person name="Kaster A.K."/>
            <person name="Winkel M."/>
            <person name="Mussmann M."/>
            <person name="Bailey J."/>
        </authorList>
    </citation>
    <scope>NUCLEOTIDE SEQUENCE [LARGE SCALE GENOMIC DNA]</scope>
    <source>
        <strain evidence="1">Hydrate Ridge</strain>
    </source>
</reference>
<protein>
    <recommendedName>
        <fullName evidence="4">Lipoprotein</fullName>
    </recommendedName>
</protein>
<dbReference type="Proteomes" id="UP000030428">
    <property type="component" value="Unassembled WGS sequence"/>
</dbReference>
<evidence type="ECO:0000313" key="3">
    <source>
        <dbReference type="Proteomes" id="UP000030428"/>
    </source>
</evidence>
<evidence type="ECO:0000313" key="2">
    <source>
        <dbReference type="EMBL" id="TGO02833.1"/>
    </source>
</evidence>
<evidence type="ECO:0008006" key="4">
    <source>
        <dbReference type="Google" id="ProtNLM"/>
    </source>
</evidence>
<dbReference type="AlphaFoldDB" id="A0A0A6P2G8"/>
<evidence type="ECO:0000313" key="1">
    <source>
        <dbReference type="EMBL" id="KHD05070.1"/>
    </source>
</evidence>
<dbReference type="EMBL" id="JSZA02000071">
    <property type="protein sequence ID" value="TGO02833.1"/>
    <property type="molecule type" value="Genomic_DNA"/>
</dbReference>